<dbReference type="InterPro" id="IPR050738">
    <property type="entry name" value="Sulfatase"/>
</dbReference>
<evidence type="ECO:0000313" key="6">
    <source>
        <dbReference type="Proteomes" id="UP000319143"/>
    </source>
</evidence>
<dbReference type="EMBL" id="SJPV01000004">
    <property type="protein sequence ID" value="TWU38565.1"/>
    <property type="molecule type" value="Genomic_DNA"/>
</dbReference>
<dbReference type="RefSeq" id="WP_146526941.1">
    <property type="nucleotide sequence ID" value="NZ_SJPV01000004.1"/>
</dbReference>
<evidence type="ECO:0000256" key="1">
    <source>
        <dbReference type="ARBA" id="ARBA00008779"/>
    </source>
</evidence>
<keyword evidence="3" id="KW-0732">Signal</keyword>
<dbReference type="Gene3D" id="3.40.720.10">
    <property type="entry name" value="Alkaline Phosphatase, subunit A"/>
    <property type="match status" value="1"/>
</dbReference>
<comment type="caution">
    <text evidence="5">The sequence shown here is derived from an EMBL/GenBank/DDBJ whole genome shotgun (WGS) entry which is preliminary data.</text>
</comment>
<feature type="domain" description="Sulfatase N-terminal" evidence="4">
    <location>
        <begin position="34"/>
        <end position="349"/>
    </location>
</feature>
<name>A0A5C6DQS3_9BACT</name>
<evidence type="ECO:0000313" key="5">
    <source>
        <dbReference type="EMBL" id="TWU38565.1"/>
    </source>
</evidence>
<feature type="signal peptide" evidence="3">
    <location>
        <begin position="1"/>
        <end position="25"/>
    </location>
</feature>
<dbReference type="InterPro" id="IPR000917">
    <property type="entry name" value="Sulfatase_N"/>
</dbReference>
<feature type="chain" id="PRO_5023146958" evidence="3">
    <location>
        <begin position="26"/>
        <end position="446"/>
    </location>
</feature>
<dbReference type="PROSITE" id="PS51257">
    <property type="entry name" value="PROKAR_LIPOPROTEIN"/>
    <property type="match status" value="1"/>
</dbReference>
<dbReference type="InterPro" id="IPR017850">
    <property type="entry name" value="Alkaline_phosphatase_core_sf"/>
</dbReference>
<dbReference type="PANTHER" id="PTHR42693">
    <property type="entry name" value="ARYLSULFATASE FAMILY MEMBER"/>
    <property type="match status" value="1"/>
</dbReference>
<dbReference type="GO" id="GO:0004065">
    <property type="term" value="F:arylsulfatase activity"/>
    <property type="evidence" value="ECO:0007669"/>
    <property type="project" value="UniProtKB-EC"/>
</dbReference>
<protein>
    <submittedName>
        <fullName evidence="5">Arylsulfatase</fullName>
        <ecNumber evidence="5">3.1.6.1</ecNumber>
    </submittedName>
</protein>
<dbReference type="Pfam" id="PF00884">
    <property type="entry name" value="Sulfatase"/>
    <property type="match status" value="1"/>
</dbReference>
<dbReference type="EC" id="3.1.6.1" evidence="5"/>
<evidence type="ECO:0000256" key="3">
    <source>
        <dbReference type="SAM" id="SignalP"/>
    </source>
</evidence>
<dbReference type="AlphaFoldDB" id="A0A5C6DQS3"/>
<dbReference type="PANTHER" id="PTHR42693:SF53">
    <property type="entry name" value="ENDO-4-O-SULFATASE"/>
    <property type="match status" value="1"/>
</dbReference>
<sequence precursor="true">MKTHSIEIRKYNVLLSMLASCCLCASAMSAESRPNILLILADDVGREVLECYGGSSYETPNLNQLAASGAMLEHCYAMPVCHPTRVTLMTGQYPRHLGNPKWGSFPKHAESRTFANVAKNAGYATAVAGKWQLCLMKDDTGQPRRMGFDEWSLFGWHEGPRYHEPMIYENGVLRTDTAGKYGPDLYIDFLVDFMRRNHERNKPFLAYYSMALCHDVTNDLKAPVPHGPRGRYDNHAEMVEQMDLQVGRLMRFLKSSGLDDNTLILFTADNGTAAKSKLSAKGKRNEFVYEKVVSQFKGQSVPGGKGRLTDWGTRVPTLAVWKGVITPGQSWNDLVDFSDLLPTLADLLGGALPADAKLDGHSFAALLRGEGHSTRGWAYAEHRGRFFVKTQDRKLYSTGEFYNTEADPFEKSPLEPTALSTEATSDWNLLKQAVKDLQTTNAPIAQ</sequence>
<organism evidence="5 6">
    <name type="scientific">Novipirellula artificiosorum</name>
    <dbReference type="NCBI Taxonomy" id="2528016"/>
    <lineage>
        <taxon>Bacteria</taxon>
        <taxon>Pseudomonadati</taxon>
        <taxon>Planctomycetota</taxon>
        <taxon>Planctomycetia</taxon>
        <taxon>Pirellulales</taxon>
        <taxon>Pirellulaceae</taxon>
        <taxon>Novipirellula</taxon>
    </lineage>
</organism>
<dbReference type="Proteomes" id="UP000319143">
    <property type="component" value="Unassembled WGS sequence"/>
</dbReference>
<proteinExistence type="inferred from homology"/>
<comment type="similarity">
    <text evidence="1">Belongs to the sulfatase family.</text>
</comment>
<accession>A0A5C6DQS3</accession>
<keyword evidence="2 5" id="KW-0378">Hydrolase</keyword>
<gene>
    <name evidence="5" type="primary">atsA_53</name>
    <name evidence="5" type="ORF">Poly41_30420</name>
</gene>
<dbReference type="OrthoDB" id="9783154at2"/>
<reference evidence="5 6" key="1">
    <citation type="submission" date="2019-02" db="EMBL/GenBank/DDBJ databases">
        <title>Deep-cultivation of Planctomycetes and their phenomic and genomic characterization uncovers novel biology.</title>
        <authorList>
            <person name="Wiegand S."/>
            <person name="Jogler M."/>
            <person name="Boedeker C."/>
            <person name="Pinto D."/>
            <person name="Vollmers J."/>
            <person name="Rivas-Marin E."/>
            <person name="Kohn T."/>
            <person name="Peeters S.H."/>
            <person name="Heuer A."/>
            <person name="Rast P."/>
            <person name="Oberbeckmann S."/>
            <person name="Bunk B."/>
            <person name="Jeske O."/>
            <person name="Meyerdierks A."/>
            <person name="Storesund J.E."/>
            <person name="Kallscheuer N."/>
            <person name="Luecker S."/>
            <person name="Lage O.M."/>
            <person name="Pohl T."/>
            <person name="Merkel B.J."/>
            <person name="Hornburger P."/>
            <person name="Mueller R.-W."/>
            <person name="Bruemmer F."/>
            <person name="Labrenz M."/>
            <person name="Spormann A.M."/>
            <person name="Op Den Camp H."/>
            <person name="Overmann J."/>
            <person name="Amann R."/>
            <person name="Jetten M.S.M."/>
            <person name="Mascher T."/>
            <person name="Medema M.H."/>
            <person name="Devos D.P."/>
            <person name="Kaster A.-K."/>
            <person name="Ovreas L."/>
            <person name="Rohde M."/>
            <person name="Galperin M.Y."/>
            <person name="Jogler C."/>
        </authorList>
    </citation>
    <scope>NUCLEOTIDE SEQUENCE [LARGE SCALE GENOMIC DNA]</scope>
    <source>
        <strain evidence="5 6">Poly41</strain>
    </source>
</reference>
<dbReference type="CDD" id="cd16151">
    <property type="entry name" value="sulfatase_like"/>
    <property type="match status" value="1"/>
</dbReference>
<dbReference type="SUPFAM" id="SSF53649">
    <property type="entry name" value="Alkaline phosphatase-like"/>
    <property type="match status" value="1"/>
</dbReference>
<evidence type="ECO:0000259" key="4">
    <source>
        <dbReference type="Pfam" id="PF00884"/>
    </source>
</evidence>
<keyword evidence="6" id="KW-1185">Reference proteome</keyword>
<evidence type="ECO:0000256" key="2">
    <source>
        <dbReference type="ARBA" id="ARBA00022801"/>
    </source>
</evidence>